<dbReference type="Proteomes" id="UP000034163">
    <property type="component" value="Unassembled WGS sequence"/>
</dbReference>
<dbReference type="AlphaFoldDB" id="A0A0G0WXF0"/>
<keyword evidence="1" id="KW-1133">Transmembrane helix</keyword>
<organism evidence="2 3">
    <name type="scientific">candidate division WWE3 bacterium GW2011_GWB1_41_6</name>
    <dbReference type="NCBI Taxonomy" id="1619112"/>
    <lineage>
        <taxon>Bacteria</taxon>
        <taxon>Katanobacteria</taxon>
    </lineage>
</organism>
<feature type="transmembrane region" description="Helical" evidence="1">
    <location>
        <begin position="263"/>
        <end position="282"/>
    </location>
</feature>
<feature type="transmembrane region" description="Helical" evidence="1">
    <location>
        <begin position="317"/>
        <end position="339"/>
    </location>
</feature>
<keyword evidence="1" id="KW-0472">Membrane</keyword>
<evidence type="ECO:0000256" key="1">
    <source>
        <dbReference type="SAM" id="Phobius"/>
    </source>
</evidence>
<feature type="transmembrane region" description="Helical" evidence="1">
    <location>
        <begin position="360"/>
        <end position="380"/>
    </location>
</feature>
<feature type="transmembrane region" description="Helical" evidence="1">
    <location>
        <begin position="212"/>
        <end position="235"/>
    </location>
</feature>
<name>A0A0G0WXF0_UNCKA</name>
<feature type="transmembrane region" description="Helical" evidence="1">
    <location>
        <begin position="386"/>
        <end position="404"/>
    </location>
</feature>
<accession>A0A0G0WXF0</accession>
<protein>
    <submittedName>
        <fullName evidence="2">Uncharacterized protein</fullName>
    </submittedName>
</protein>
<evidence type="ECO:0000313" key="3">
    <source>
        <dbReference type="Proteomes" id="UP000034163"/>
    </source>
</evidence>
<reference evidence="2 3" key="1">
    <citation type="journal article" date="2015" name="Nature">
        <title>rRNA introns, odd ribosomes, and small enigmatic genomes across a large radiation of phyla.</title>
        <authorList>
            <person name="Brown C.T."/>
            <person name="Hug L.A."/>
            <person name="Thomas B.C."/>
            <person name="Sharon I."/>
            <person name="Castelle C.J."/>
            <person name="Singh A."/>
            <person name="Wilkins M.J."/>
            <person name="Williams K.H."/>
            <person name="Banfield J.F."/>
        </authorList>
    </citation>
    <scope>NUCLEOTIDE SEQUENCE [LARGE SCALE GENOMIC DNA]</scope>
</reference>
<proteinExistence type="predicted"/>
<gene>
    <name evidence="2" type="ORF">UU72_C0002G0002</name>
</gene>
<feature type="transmembrane region" description="Helical" evidence="1">
    <location>
        <begin position="420"/>
        <end position="439"/>
    </location>
</feature>
<dbReference type="EMBL" id="LCBS01000002">
    <property type="protein sequence ID" value="KKS17419.1"/>
    <property type="molecule type" value="Genomic_DNA"/>
</dbReference>
<evidence type="ECO:0000313" key="2">
    <source>
        <dbReference type="EMBL" id="KKS17419.1"/>
    </source>
</evidence>
<comment type="caution">
    <text evidence="2">The sequence shown here is derived from an EMBL/GenBank/DDBJ whole genome shotgun (WGS) entry which is preliminary data.</text>
</comment>
<sequence length="727" mass="83574">MKNYLKSSLILLILFNIFNQDVYGSESTIQYRRSLESWNIEADILIYDPILIESEDAVYKESSSSISLLSGEDIADFLLIKSSTLNRLIDKNVLNKYGSIIIICDEEFVQQRSFLCGYDKVEVKSENVLYTNLGKRINSGEDLNILSVRESGKLFVIIPEQYMVTPEYAHRVEVYFRTLGRSQGVQESIGYAAAEKESINLLSIIRSNEFELLYPVMGLLILAVLLRPLITTLILHPQKLYRKSTYQFLFTVFIHYFRAIRPYAFIVFLALIMIYPLILYTISFKNAGALDLNYIATYLKETFDFTNIDNFIKNARYLRLGVSLLNMVTLITLIILLIPEIQNIFYRSVTKLCSLKLNENTYKIFAPLLLFTMLITSIIGNVEDTYSFLVLLMLLFLYITSIASRDNKNSNDLLYSRQKLGLFATILLIILSGSIFNEYSSRMPIELSREDLLGLDESVTLLPYSKLYGSNVVFDDFLINPEFRVFVENRLLYDPGYSEVRNVKAEDFSTHDNFIVFAYANSKYFATLARYNNLLDYVKTPTITNAFILGEEASREDAEYEIEFGILCYKEIDKYEVKIIKHTNVGKEAPVNMLKFPGCGTGESLLNYRVPTNLFGEEKFGLYEVDDFKDKSLAYIKVYRNGREAEVTYIKDPLVTPVLYEFLNSISSDILYAYSFDLDTGTVVKRAENGLNISNEVNVLRQKDKLKNPFIIWSDTPNAVIKNGYIK</sequence>
<keyword evidence="1" id="KW-0812">Transmembrane</keyword>